<sequence>MLTWTAGWKLSSSRSTASFSVQMTDLSSSGIAVKWKKEVPGTGVSHNSTGRNVKQEDVNIKWNIECFFRTATHTPAPGRTTSESRHLMARGKENVKKKVWTPW</sequence>
<dbReference type="EMBL" id="CADEAL010004040">
    <property type="protein sequence ID" value="CAB1450087.1"/>
    <property type="molecule type" value="Genomic_DNA"/>
</dbReference>
<protein>
    <submittedName>
        <fullName evidence="2">Uncharacterized protein</fullName>
    </submittedName>
</protein>
<feature type="compositionally biased region" description="Basic and acidic residues" evidence="1">
    <location>
        <begin position="82"/>
        <end position="96"/>
    </location>
</feature>
<organism evidence="2 3">
    <name type="scientific">Pleuronectes platessa</name>
    <name type="common">European plaice</name>
    <dbReference type="NCBI Taxonomy" id="8262"/>
    <lineage>
        <taxon>Eukaryota</taxon>
        <taxon>Metazoa</taxon>
        <taxon>Chordata</taxon>
        <taxon>Craniata</taxon>
        <taxon>Vertebrata</taxon>
        <taxon>Euteleostomi</taxon>
        <taxon>Actinopterygii</taxon>
        <taxon>Neopterygii</taxon>
        <taxon>Teleostei</taxon>
        <taxon>Neoteleostei</taxon>
        <taxon>Acanthomorphata</taxon>
        <taxon>Carangaria</taxon>
        <taxon>Pleuronectiformes</taxon>
        <taxon>Pleuronectoidei</taxon>
        <taxon>Pleuronectidae</taxon>
        <taxon>Pleuronectes</taxon>
    </lineage>
</organism>
<keyword evidence="3" id="KW-1185">Reference proteome</keyword>
<evidence type="ECO:0000256" key="1">
    <source>
        <dbReference type="SAM" id="MobiDB-lite"/>
    </source>
</evidence>
<dbReference type="Proteomes" id="UP001153269">
    <property type="component" value="Unassembled WGS sequence"/>
</dbReference>
<evidence type="ECO:0000313" key="2">
    <source>
        <dbReference type="EMBL" id="CAB1450087.1"/>
    </source>
</evidence>
<proteinExistence type="predicted"/>
<evidence type="ECO:0000313" key="3">
    <source>
        <dbReference type="Proteomes" id="UP001153269"/>
    </source>
</evidence>
<accession>A0A9N7VIN1</accession>
<feature type="region of interest" description="Disordered" evidence="1">
    <location>
        <begin position="73"/>
        <end position="103"/>
    </location>
</feature>
<name>A0A9N7VIN1_PLEPL</name>
<reference evidence="2" key="1">
    <citation type="submission" date="2020-03" db="EMBL/GenBank/DDBJ databases">
        <authorList>
            <person name="Weist P."/>
        </authorList>
    </citation>
    <scope>NUCLEOTIDE SEQUENCE</scope>
</reference>
<gene>
    <name evidence="2" type="ORF">PLEPLA_LOCUS37776</name>
</gene>
<dbReference type="AlphaFoldDB" id="A0A9N7VIN1"/>
<comment type="caution">
    <text evidence="2">The sequence shown here is derived from an EMBL/GenBank/DDBJ whole genome shotgun (WGS) entry which is preliminary data.</text>
</comment>